<comment type="caution">
    <text evidence="1">The sequence shown here is derived from an EMBL/GenBank/DDBJ whole genome shotgun (WGS) entry which is preliminary data.</text>
</comment>
<reference evidence="1" key="1">
    <citation type="journal article" date="2019" name="bioRxiv">
        <title>The Genome of the Zebra Mussel, Dreissena polymorpha: A Resource for Invasive Species Research.</title>
        <authorList>
            <person name="McCartney M.A."/>
            <person name="Auch B."/>
            <person name="Kono T."/>
            <person name="Mallez S."/>
            <person name="Zhang Y."/>
            <person name="Obille A."/>
            <person name="Becker A."/>
            <person name="Abrahante J.E."/>
            <person name="Garbe J."/>
            <person name="Badalamenti J.P."/>
            <person name="Herman A."/>
            <person name="Mangelson H."/>
            <person name="Liachko I."/>
            <person name="Sullivan S."/>
            <person name="Sone E.D."/>
            <person name="Koren S."/>
            <person name="Silverstein K.A.T."/>
            <person name="Beckman K.B."/>
            <person name="Gohl D.M."/>
        </authorList>
    </citation>
    <scope>NUCLEOTIDE SEQUENCE</scope>
    <source>
        <strain evidence="1">Duluth1</strain>
        <tissue evidence="1">Whole animal</tissue>
    </source>
</reference>
<gene>
    <name evidence="1" type="ORF">DPMN_074705</name>
</gene>
<reference evidence="1" key="2">
    <citation type="submission" date="2020-11" db="EMBL/GenBank/DDBJ databases">
        <authorList>
            <person name="McCartney M.A."/>
            <person name="Auch B."/>
            <person name="Kono T."/>
            <person name="Mallez S."/>
            <person name="Becker A."/>
            <person name="Gohl D.M."/>
            <person name="Silverstein K.A.T."/>
            <person name="Koren S."/>
            <person name="Bechman K.B."/>
            <person name="Herman A."/>
            <person name="Abrahante J.E."/>
            <person name="Garbe J."/>
        </authorList>
    </citation>
    <scope>NUCLEOTIDE SEQUENCE</scope>
    <source>
        <strain evidence="1">Duluth1</strain>
        <tissue evidence="1">Whole animal</tissue>
    </source>
</reference>
<proteinExistence type="predicted"/>
<sequence length="112" mass="13095">MMHLKTIVNHCTRKGYIPLRNGRKKKLQKQSILICGSRKWLKEWAKSMVIMVKKSNLRLCKNSSGHQSASVTVVCSPFMFDIFLERIMQATIQCHHTSIPYRWQTHLLLGIR</sequence>
<keyword evidence="2" id="KW-1185">Reference proteome</keyword>
<dbReference type="AlphaFoldDB" id="A0A9D3YJ44"/>
<organism evidence="1 2">
    <name type="scientific">Dreissena polymorpha</name>
    <name type="common">Zebra mussel</name>
    <name type="synonym">Mytilus polymorpha</name>
    <dbReference type="NCBI Taxonomy" id="45954"/>
    <lineage>
        <taxon>Eukaryota</taxon>
        <taxon>Metazoa</taxon>
        <taxon>Spiralia</taxon>
        <taxon>Lophotrochozoa</taxon>
        <taxon>Mollusca</taxon>
        <taxon>Bivalvia</taxon>
        <taxon>Autobranchia</taxon>
        <taxon>Heteroconchia</taxon>
        <taxon>Euheterodonta</taxon>
        <taxon>Imparidentia</taxon>
        <taxon>Neoheterodontei</taxon>
        <taxon>Myida</taxon>
        <taxon>Dreissenoidea</taxon>
        <taxon>Dreissenidae</taxon>
        <taxon>Dreissena</taxon>
    </lineage>
</organism>
<evidence type="ECO:0000313" key="1">
    <source>
        <dbReference type="EMBL" id="KAH3699743.1"/>
    </source>
</evidence>
<name>A0A9D3YJ44_DREPO</name>
<evidence type="ECO:0000313" key="2">
    <source>
        <dbReference type="Proteomes" id="UP000828390"/>
    </source>
</evidence>
<protein>
    <submittedName>
        <fullName evidence="1">Uncharacterized protein</fullName>
    </submittedName>
</protein>
<accession>A0A9D3YJ44</accession>
<dbReference type="EMBL" id="JAIWYP010000015">
    <property type="protein sequence ID" value="KAH3699743.1"/>
    <property type="molecule type" value="Genomic_DNA"/>
</dbReference>
<dbReference type="Proteomes" id="UP000828390">
    <property type="component" value="Unassembled WGS sequence"/>
</dbReference>